<name>A0A7A6U5V3_ECOLX</name>
<dbReference type="EMBL" id="DABHBA010000002">
    <property type="protein sequence ID" value="HAJ1098494.1"/>
    <property type="molecule type" value="Genomic_DNA"/>
</dbReference>
<accession>A0A7A6U5V3</accession>
<evidence type="ECO:0000313" key="1">
    <source>
        <dbReference type="EMBL" id="HAJ1098494.1"/>
    </source>
</evidence>
<organism evidence="1">
    <name type="scientific">Escherichia coli</name>
    <dbReference type="NCBI Taxonomy" id="562"/>
    <lineage>
        <taxon>Bacteria</taxon>
        <taxon>Pseudomonadati</taxon>
        <taxon>Pseudomonadota</taxon>
        <taxon>Gammaproteobacteria</taxon>
        <taxon>Enterobacterales</taxon>
        <taxon>Enterobacteriaceae</taxon>
        <taxon>Escherichia</taxon>
    </lineage>
</organism>
<gene>
    <name evidence="1" type="ORF">HL625_01835</name>
</gene>
<proteinExistence type="predicted"/>
<sequence>MKTDITAMSENIVGFFEKTTLRDHIKKTWLYNENCFVIDFEYKGVKFALDFTASQPARCECGFCTTK</sequence>
<dbReference type="AlphaFoldDB" id="A0A7A6U5V3"/>
<comment type="caution">
    <text evidence="1">The sequence shown here is derived from an EMBL/GenBank/DDBJ whole genome shotgun (WGS) entry which is preliminary data.</text>
</comment>
<protein>
    <submittedName>
        <fullName evidence="1">Uncharacterized protein</fullName>
    </submittedName>
</protein>
<reference evidence="1" key="1">
    <citation type="journal article" date="2018" name="Genome Biol.">
        <title>SKESA: strategic k-mer extension for scrupulous assemblies.</title>
        <authorList>
            <person name="Souvorov A."/>
            <person name="Agarwala R."/>
            <person name="Lipman D.J."/>
        </authorList>
    </citation>
    <scope>NUCLEOTIDE SEQUENCE</scope>
    <source>
        <strain evidence="1">EC00636</strain>
    </source>
</reference>
<reference evidence="1" key="2">
    <citation type="submission" date="2019-09" db="EMBL/GenBank/DDBJ databases">
        <authorList>
            <consortium name="NCBI Pathogen Detection Project"/>
        </authorList>
    </citation>
    <scope>NUCLEOTIDE SEQUENCE</scope>
    <source>
        <strain evidence="1">EC00636</strain>
    </source>
</reference>